<keyword evidence="2" id="KW-1133">Transmembrane helix</keyword>
<evidence type="ECO:0000256" key="2">
    <source>
        <dbReference type="SAM" id="Phobius"/>
    </source>
</evidence>
<protein>
    <submittedName>
        <fullName evidence="3">Uncharacterized protein</fullName>
    </submittedName>
</protein>
<dbReference type="AlphaFoldDB" id="A0A1J4RU57"/>
<dbReference type="EMBL" id="MNUJ01000017">
    <property type="protein sequence ID" value="OIN89962.1"/>
    <property type="molecule type" value="Genomic_DNA"/>
</dbReference>
<name>A0A1J4RU57_9BACT</name>
<feature type="transmembrane region" description="Helical" evidence="2">
    <location>
        <begin position="21"/>
        <end position="43"/>
    </location>
</feature>
<organism evidence="3 4">
    <name type="scientific">Candidatus Berkelbacteria bacterium CG1_02_42_45</name>
    <dbReference type="NCBI Taxonomy" id="1805036"/>
    <lineage>
        <taxon>Bacteria</taxon>
        <taxon>Candidatus Berkelbacteria</taxon>
    </lineage>
</organism>
<dbReference type="Proteomes" id="UP000182753">
    <property type="component" value="Unassembled WGS sequence"/>
</dbReference>
<accession>A0A1J4RU57</accession>
<sequence length="483" mass="49658">MKSASGGKQIQIFKIIAQRRLVFISSLAIIVLIVGVIILGYSLKNARHSKAGISCTDSVPQTCIFKDMASNTDISGITWDNTNLIIDNATVTIFGAHTFESLTVRNNGLLTHAPLTAGSDYIYPSYQLIAGAADKKIDINVKNTIKLESGGEISADATGYEGGNPLDAPQDADDCNALDDCKNGHGPSGGGNGSSHDDNTGGGGGSYGGKGGSGYVLHSFSRDTYGAFASFTDYQNTPLELLYGSGGGGARRHAHSGNNRIGGQGGGRIFITAGDLIFDSDSRSRISANGENGEHISSDDLVAGGGGSGGSIVIRLTKYSGQTVFTTNAVVTGGTGCGIYTCTSAADGSFIGRGVNVNNTDAISHVAAKGGSGDTWAGGGGGGRIYIEAIQTQVSILKSITRGDGLPLYSFKPNDVVAVILQVSNLTVGQAVDIKDEIFTDGINNPIVSNISDGGTLDGSYVHWNAFVPTATTATLSYGLTIK</sequence>
<keyword evidence="2" id="KW-0472">Membrane</keyword>
<proteinExistence type="predicted"/>
<feature type="region of interest" description="Disordered" evidence="1">
    <location>
        <begin position="154"/>
        <end position="181"/>
    </location>
</feature>
<evidence type="ECO:0000313" key="3">
    <source>
        <dbReference type="EMBL" id="OIN89962.1"/>
    </source>
</evidence>
<keyword evidence="2" id="KW-0812">Transmembrane</keyword>
<feature type="region of interest" description="Disordered" evidence="1">
    <location>
        <begin position="186"/>
        <end position="205"/>
    </location>
</feature>
<gene>
    <name evidence="3" type="ORF">AUJ40_00835</name>
</gene>
<comment type="caution">
    <text evidence="3">The sequence shown here is derived from an EMBL/GenBank/DDBJ whole genome shotgun (WGS) entry which is preliminary data.</text>
</comment>
<reference evidence="3 4" key="1">
    <citation type="journal article" date="2016" name="Environ. Microbiol.">
        <title>Genomic resolution of a cold subsurface aquifer community provides metabolic insights for novel microbes adapted to high CO concentrations.</title>
        <authorList>
            <person name="Probst A.J."/>
            <person name="Castelle C.J."/>
            <person name="Singh A."/>
            <person name="Brown C.T."/>
            <person name="Anantharaman K."/>
            <person name="Sharon I."/>
            <person name="Hug L.A."/>
            <person name="Burstein D."/>
            <person name="Emerson J.B."/>
            <person name="Thomas B.C."/>
            <person name="Banfield J.F."/>
        </authorList>
    </citation>
    <scope>NUCLEOTIDE SEQUENCE [LARGE SCALE GENOMIC DNA]</scope>
    <source>
        <strain evidence="3">CG1_02_42_45</strain>
    </source>
</reference>
<evidence type="ECO:0000256" key="1">
    <source>
        <dbReference type="SAM" id="MobiDB-lite"/>
    </source>
</evidence>
<evidence type="ECO:0000313" key="4">
    <source>
        <dbReference type="Proteomes" id="UP000182753"/>
    </source>
</evidence>